<evidence type="ECO:0000313" key="1">
    <source>
        <dbReference type="Proteomes" id="UP000790787"/>
    </source>
</evidence>
<sequence>MKTLSYSDVVDLARKIKNKGREERATSDLCKKARTGGAFSGGLSENRKAGNQGQQQQGSQTGTHMSSQSTYIPHYRQGATGIGNRGRGAGDRATVNQGQGNAGKGQARVFAFTRQDAQASNAVVTGILSVYSCDALALIDPGSTHSYVSSYFALRFSRQPELLNDSFLVATTVGESLLAEYVYRAYQIQVEGRDTLADLIVLDMIDIDMLMGIDWLSSCYAIVDWHAKIVKFEIPNEPSFILRGSQVPETCKIVSFMKAENVPIVREFSDVFPEDLLGLPPIREIDFNIDLLPDTQPILIPPYRMAPAEIKDEDISKTAFRTRYGYYEFLVMPFGLTNSPVAFMDLMNSVFKLFLDRFVIVFTDDILIYSCSQGEHENHLRTVLQRLREHRLYAKFSKCEFWLDSVSFLGHVASKDGIMVDPKKTKAVQKWPRPSSPTEIRSFLGLAGYYSHFVQDFSRIAAPLTKLTQKNAKFQWTEECEQSFQKLKTCLTIAPILALPSGSGGFTVFCDTSRVGLGCVLMQNGRVIAYASRQLKRQEQNYPTHDLEMRDLNLRQRRWMELLKDYDFSILYHPGKANLVADTLSRKSMGSLAHIAPAKRLLAKDIRRLEDTGIRFSMGSSEALLACAQAKSSLVERIKATQYEDERLCKYRDEALASKIKDMIVESDGVLRMGDRLCVADVDGLRHAILK</sequence>
<protein>
    <submittedName>
        <fullName evidence="2">Uncharacterized protein LOC142162134</fullName>
    </submittedName>
</protein>
<organism evidence="1 2">
    <name type="scientific">Nicotiana tabacum</name>
    <name type="common">Common tobacco</name>
    <dbReference type="NCBI Taxonomy" id="4097"/>
    <lineage>
        <taxon>Eukaryota</taxon>
        <taxon>Viridiplantae</taxon>
        <taxon>Streptophyta</taxon>
        <taxon>Embryophyta</taxon>
        <taxon>Tracheophyta</taxon>
        <taxon>Spermatophyta</taxon>
        <taxon>Magnoliopsida</taxon>
        <taxon>eudicotyledons</taxon>
        <taxon>Gunneridae</taxon>
        <taxon>Pentapetalae</taxon>
        <taxon>asterids</taxon>
        <taxon>lamiids</taxon>
        <taxon>Solanales</taxon>
        <taxon>Solanaceae</taxon>
        <taxon>Nicotianoideae</taxon>
        <taxon>Nicotianeae</taxon>
        <taxon>Nicotiana</taxon>
    </lineage>
</organism>
<reference evidence="2" key="2">
    <citation type="submission" date="2025-08" db="UniProtKB">
        <authorList>
            <consortium name="RefSeq"/>
        </authorList>
    </citation>
    <scope>IDENTIFICATION</scope>
    <source>
        <tissue evidence="2">Leaf</tissue>
    </source>
</reference>
<reference evidence="1" key="1">
    <citation type="journal article" date="2014" name="Nat. Commun.">
        <title>The tobacco genome sequence and its comparison with those of tomato and potato.</title>
        <authorList>
            <person name="Sierro N."/>
            <person name="Battey J.N."/>
            <person name="Ouadi S."/>
            <person name="Bakaher N."/>
            <person name="Bovet L."/>
            <person name="Willig A."/>
            <person name="Goepfert S."/>
            <person name="Peitsch M.C."/>
            <person name="Ivanov N.V."/>
        </authorList>
    </citation>
    <scope>NUCLEOTIDE SEQUENCE [LARGE SCALE GENOMIC DNA]</scope>
</reference>
<accession>A0AC58RP83</accession>
<gene>
    <name evidence="2" type="primary">LOC142162134</name>
</gene>
<proteinExistence type="predicted"/>
<dbReference type="Proteomes" id="UP000790787">
    <property type="component" value="Chromosome 1"/>
</dbReference>
<evidence type="ECO:0000313" key="2">
    <source>
        <dbReference type="RefSeq" id="XP_075074551.1"/>
    </source>
</evidence>
<dbReference type="RefSeq" id="XP_075074551.1">
    <property type="nucleotide sequence ID" value="XM_075218450.1"/>
</dbReference>
<keyword evidence="1" id="KW-1185">Reference proteome</keyword>
<name>A0AC58RP83_TOBAC</name>